<evidence type="ECO:0000256" key="3">
    <source>
        <dbReference type="ARBA" id="ARBA00012098"/>
    </source>
</evidence>
<dbReference type="InterPro" id="IPR011051">
    <property type="entry name" value="RmlC_Cupin_sf"/>
</dbReference>
<feature type="active site" description="Proton acceptor" evidence="5">
    <location>
        <position position="62"/>
    </location>
</feature>
<feature type="site" description="Participates in a stacking interaction with the thymidine ring of dTDP-4-oxo-6-deoxyglucose" evidence="6">
    <location>
        <position position="138"/>
    </location>
</feature>
<protein>
    <recommendedName>
        <fullName evidence="4 7">dTDP-4-dehydrorhamnose 3,5-epimerase</fullName>
        <ecNumber evidence="3 7">5.1.3.13</ecNumber>
    </recommendedName>
    <alternativeName>
        <fullName evidence="7">Thymidine diphospho-4-keto-rhamnose 3,5-epimerase</fullName>
    </alternativeName>
</protein>
<organism evidence="8 9">
    <name type="scientific">Magnetovibrio blakemorei</name>
    <dbReference type="NCBI Taxonomy" id="28181"/>
    <lineage>
        <taxon>Bacteria</taxon>
        <taxon>Pseudomonadati</taxon>
        <taxon>Pseudomonadota</taxon>
        <taxon>Alphaproteobacteria</taxon>
        <taxon>Rhodospirillales</taxon>
        <taxon>Magnetovibrionaceae</taxon>
        <taxon>Magnetovibrio</taxon>
    </lineage>
</organism>
<dbReference type="OrthoDB" id="9800680at2"/>
<keyword evidence="9" id="KW-1185">Reference proteome</keyword>
<accession>A0A1E5Q7K5</accession>
<dbReference type="PANTHER" id="PTHR21047">
    <property type="entry name" value="DTDP-6-DEOXY-D-GLUCOSE-3,5 EPIMERASE"/>
    <property type="match status" value="1"/>
</dbReference>
<keyword evidence="7" id="KW-0413">Isomerase</keyword>
<comment type="function">
    <text evidence="2 7">Catalyzes the epimerization of the C3' and C5'positions of dTDP-6-deoxy-D-xylo-4-hexulose, forming dTDP-6-deoxy-L-lyxo-4-hexulose.</text>
</comment>
<dbReference type="EC" id="5.1.3.13" evidence="3 7"/>
<dbReference type="CDD" id="cd00438">
    <property type="entry name" value="cupin_RmlC"/>
    <property type="match status" value="1"/>
</dbReference>
<evidence type="ECO:0000256" key="2">
    <source>
        <dbReference type="ARBA" id="ARBA00001997"/>
    </source>
</evidence>
<reference evidence="9" key="1">
    <citation type="submission" date="2016-07" db="EMBL/GenBank/DDBJ databases">
        <authorList>
            <person name="Florea S."/>
            <person name="Webb J.S."/>
            <person name="Jaromczyk J."/>
            <person name="Schardl C.L."/>
        </authorList>
    </citation>
    <scope>NUCLEOTIDE SEQUENCE [LARGE SCALE GENOMIC DNA]</scope>
    <source>
        <strain evidence="9">MV-1</strain>
    </source>
</reference>
<evidence type="ECO:0000256" key="4">
    <source>
        <dbReference type="ARBA" id="ARBA00019595"/>
    </source>
</evidence>
<comment type="subunit">
    <text evidence="7">Homodimer.</text>
</comment>
<dbReference type="UniPathway" id="UPA00124"/>
<evidence type="ECO:0000256" key="7">
    <source>
        <dbReference type="RuleBase" id="RU364069"/>
    </source>
</evidence>
<dbReference type="InterPro" id="IPR000888">
    <property type="entry name" value="RmlC-like"/>
</dbReference>
<feature type="active site" description="Proton donor" evidence="5">
    <location>
        <position position="132"/>
    </location>
</feature>
<comment type="catalytic activity">
    <reaction evidence="1 7">
        <text>dTDP-4-dehydro-6-deoxy-alpha-D-glucose = dTDP-4-dehydro-beta-L-rhamnose</text>
        <dbReference type="Rhea" id="RHEA:16969"/>
        <dbReference type="ChEBI" id="CHEBI:57649"/>
        <dbReference type="ChEBI" id="CHEBI:62830"/>
        <dbReference type="EC" id="5.1.3.13"/>
    </reaction>
</comment>
<dbReference type="STRING" id="28181.BEN30_11410"/>
<dbReference type="GO" id="GO:0000271">
    <property type="term" value="P:polysaccharide biosynthetic process"/>
    <property type="evidence" value="ECO:0007669"/>
    <property type="project" value="TreeGrafter"/>
</dbReference>
<dbReference type="Proteomes" id="UP000095347">
    <property type="component" value="Unassembled WGS sequence"/>
</dbReference>
<evidence type="ECO:0000256" key="6">
    <source>
        <dbReference type="PIRSR" id="PIRSR600888-3"/>
    </source>
</evidence>
<evidence type="ECO:0000256" key="5">
    <source>
        <dbReference type="PIRSR" id="PIRSR600888-1"/>
    </source>
</evidence>
<evidence type="ECO:0000313" key="9">
    <source>
        <dbReference type="Proteomes" id="UP000095347"/>
    </source>
</evidence>
<dbReference type="EMBL" id="MCGG01000029">
    <property type="protein sequence ID" value="OEJ66684.1"/>
    <property type="molecule type" value="Genomic_DNA"/>
</dbReference>
<dbReference type="Pfam" id="PF00908">
    <property type="entry name" value="dTDP_sugar_isom"/>
    <property type="match status" value="1"/>
</dbReference>
<dbReference type="AlphaFoldDB" id="A0A1E5Q7K5"/>
<dbReference type="InterPro" id="IPR014710">
    <property type="entry name" value="RmlC-like_jellyroll"/>
</dbReference>
<dbReference type="PANTHER" id="PTHR21047:SF2">
    <property type="entry name" value="THYMIDINE DIPHOSPHO-4-KETO-RHAMNOSE 3,5-EPIMERASE"/>
    <property type="match status" value="1"/>
</dbReference>
<dbReference type="GO" id="GO:0019305">
    <property type="term" value="P:dTDP-rhamnose biosynthetic process"/>
    <property type="evidence" value="ECO:0007669"/>
    <property type="project" value="UniProtKB-UniRule"/>
</dbReference>
<gene>
    <name evidence="8" type="ORF">BEN30_11410</name>
</gene>
<name>A0A1E5Q7K5_9PROT</name>
<dbReference type="GO" id="GO:0008830">
    <property type="term" value="F:dTDP-4-dehydrorhamnose 3,5-epimerase activity"/>
    <property type="evidence" value="ECO:0007669"/>
    <property type="project" value="UniProtKB-UniRule"/>
</dbReference>
<dbReference type="NCBIfam" id="TIGR01221">
    <property type="entry name" value="rmlC"/>
    <property type="match status" value="1"/>
</dbReference>
<dbReference type="GO" id="GO:0005829">
    <property type="term" value="C:cytosol"/>
    <property type="evidence" value="ECO:0007669"/>
    <property type="project" value="TreeGrafter"/>
</dbReference>
<comment type="caution">
    <text evidence="8">The sequence shown here is derived from an EMBL/GenBank/DDBJ whole genome shotgun (WGS) entry which is preliminary data.</text>
</comment>
<dbReference type="SUPFAM" id="SSF51182">
    <property type="entry name" value="RmlC-like cupins"/>
    <property type="match status" value="1"/>
</dbReference>
<dbReference type="RefSeq" id="WP_069958205.1">
    <property type="nucleotide sequence ID" value="NZ_MCGG01000029.1"/>
</dbReference>
<comment type="similarity">
    <text evidence="7">Belongs to the dTDP-4-dehydrorhamnose 3,5-epimerase family.</text>
</comment>
<evidence type="ECO:0000256" key="1">
    <source>
        <dbReference type="ARBA" id="ARBA00001298"/>
    </source>
</evidence>
<sequence length="177" mass="19548">MQITPLKIQGAALVEIERLEDERGYFARSFCRQEFKDAGLDFDVVQSNLSHNAAKGTLRGLHYQDAPKPDPKLVSCIRGAIFDVVVDLRKGSQTYCQWVGVQLTADNAKALFVPPGCAHGFITLCDDALVNYLMGEVYVAALARGVRWNDPAFAIDWPENPVVISERDAAYPDFQGA</sequence>
<evidence type="ECO:0000313" key="8">
    <source>
        <dbReference type="EMBL" id="OEJ66684.1"/>
    </source>
</evidence>
<comment type="pathway">
    <text evidence="7">Carbohydrate biosynthesis; dTDP-L-rhamnose biosynthesis.</text>
</comment>
<dbReference type="Gene3D" id="2.60.120.10">
    <property type="entry name" value="Jelly Rolls"/>
    <property type="match status" value="1"/>
</dbReference>
<proteinExistence type="inferred from homology"/>